<comment type="subcellular location">
    <subcellularLocation>
        <location evidence="1">Nucleus</location>
        <location evidence="1">Nucleolus</location>
    </subcellularLocation>
</comment>
<evidence type="ECO:0000256" key="6">
    <source>
        <dbReference type="SAM" id="Phobius"/>
    </source>
</evidence>
<evidence type="ECO:0000256" key="1">
    <source>
        <dbReference type="ARBA" id="ARBA00004604"/>
    </source>
</evidence>
<evidence type="ECO:0000256" key="2">
    <source>
        <dbReference type="ARBA" id="ARBA00010878"/>
    </source>
</evidence>
<feature type="compositionally biased region" description="Low complexity" evidence="5">
    <location>
        <begin position="354"/>
        <end position="368"/>
    </location>
</feature>
<feature type="domain" description="RING-type" evidence="7">
    <location>
        <begin position="388"/>
        <end position="429"/>
    </location>
</feature>
<dbReference type="PANTHER" id="PTHR12928:SF0">
    <property type="entry name" value="FSHD REGION GENE 1"/>
    <property type="match status" value="1"/>
</dbReference>
<dbReference type="CDD" id="cd23339">
    <property type="entry name" value="beta-trefoil_FSCN_fungal_FRG1-like"/>
    <property type="match status" value="1"/>
</dbReference>
<sequence>MSPPAAAKSLTTAATLFPGPGRAINTSSSANDSASFRFVVDGTVRTLSSQSTPGNAPIRGLLFVPSLDVEDSCNNLTAPFIPPNVTRHPDVDRFRFQTIGLAPWVNAKCAESFIDASQRVGSDALVFYLPASNNTKPPPAEDPAWSLRDGGDWKNRNILPVYAIPGPAGVTLMNQLAWYSGNTSHAYNGHNASASVTGRPDIRLLSLIDFERDQGKMPSLWGFILAILGTILVLSMIVLLCYQLVQKRRRERLQRRIESGEADMEMLGLHLMKVPQEILDTLPIYTYPDWSALGDTPESNDKSSLRSKEVQEYTEEKEKTLTNPDAITADGVRDDKQESQEKEEPGDEQSSGDANNSPSAPSRSSSISTCAKGRPPKLKRLSHSQTTCAICLEDFVPHESTVRELTCSHIFHVECIDASLTRNSCLCDKPKKTKKRSAPYPPSKPTTTKLTQEETAEQENTAEDQSWVSADAPSDIAGPVIIVLPSDPPTCIASDANGKVFASEIENLIEGDPGTAEPHDVRQVWVATRVAGTEGISFKGQHGKYLGCDNYGILSAASSAISHQESFVVIPSEMPGSFCLQTGGGDKETFVSVTEGKSSKAASGRVVEVRGDATSLSFETTMRIRMQARFKPRIKASKETKAKEKISRKELEEIVGRRLDDDEVRRLKRARKEGNFHEEVLDVRVRGKHDKFA</sequence>
<dbReference type="VEuPathDB" id="FungiDB:AO090003000886"/>
<dbReference type="SUPFAM" id="SSF50405">
    <property type="entry name" value="Actin-crosslinking proteins"/>
    <property type="match status" value="1"/>
</dbReference>
<name>A0A1S9DMC4_ASPOZ</name>
<dbReference type="SUPFAM" id="SSF57850">
    <property type="entry name" value="RING/U-box"/>
    <property type="match status" value="1"/>
</dbReference>
<evidence type="ECO:0000313" key="9">
    <source>
        <dbReference type="Proteomes" id="UP000190312"/>
    </source>
</evidence>
<dbReference type="GO" id="GO:0071013">
    <property type="term" value="C:catalytic step 2 spliceosome"/>
    <property type="evidence" value="ECO:0007669"/>
    <property type="project" value="TreeGrafter"/>
</dbReference>
<dbReference type="AlphaFoldDB" id="A0A1S9DMC4"/>
<feature type="region of interest" description="Disordered" evidence="5">
    <location>
        <begin position="295"/>
        <end position="378"/>
    </location>
</feature>
<comment type="caution">
    <text evidence="8">The sequence shown here is derived from an EMBL/GenBank/DDBJ whole genome shotgun (WGS) entry which is preliminary data.</text>
</comment>
<organism evidence="8 9">
    <name type="scientific">Aspergillus oryzae</name>
    <name type="common">Yellow koji mold</name>
    <dbReference type="NCBI Taxonomy" id="5062"/>
    <lineage>
        <taxon>Eukaryota</taxon>
        <taxon>Fungi</taxon>
        <taxon>Dikarya</taxon>
        <taxon>Ascomycota</taxon>
        <taxon>Pezizomycotina</taxon>
        <taxon>Eurotiomycetes</taxon>
        <taxon>Eurotiomycetidae</taxon>
        <taxon>Eurotiales</taxon>
        <taxon>Aspergillaceae</taxon>
        <taxon>Aspergillus</taxon>
        <taxon>Aspergillus subgen. Circumdati</taxon>
    </lineage>
</organism>
<dbReference type="Pfam" id="PF06229">
    <property type="entry name" value="FRG1"/>
    <property type="match status" value="1"/>
</dbReference>
<keyword evidence="6" id="KW-1133">Transmembrane helix</keyword>
<dbReference type="EMBL" id="MKZY01000004">
    <property type="protein sequence ID" value="OOO10094.1"/>
    <property type="molecule type" value="Genomic_DNA"/>
</dbReference>
<gene>
    <name evidence="8" type="ORF">OAory_01059020</name>
</gene>
<evidence type="ECO:0000256" key="5">
    <source>
        <dbReference type="SAM" id="MobiDB-lite"/>
    </source>
</evidence>
<dbReference type="Proteomes" id="UP000190312">
    <property type="component" value="Unassembled WGS sequence"/>
</dbReference>
<dbReference type="InterPro" id="IPR001841">
    <property type="entry name" value="Znf_RING"/>
</dbReference>
<dbReference type="PANTHER" id="PTHR12928">
    <property type="entry name" value="FRG1 PROTEIN"/>
    <property type="match status" value="1"/>
</dbReference>
<feature type="transmembrane region" description="Helical" evidence="6">
    <location>
        <begin position="220"/>
        <end position="245"/>
    </location>
</feature>
<keyword evidence="6" id="KW-0472">Membrane</keyword>
<evidence type="ECO:0000259" key="7">
    <source>
        <dbReference type="PROSITE" id="PS50089"/>
    </source>
</evidence>
<keyword evidence="4" id="KW-0862">Zinc</keyword>
<keyword evidence="4" id="KW-0863">Zinc-finger</keyword>
<accession>A0A1S9DMC4</accession>
<protein>
    <submittedName>
        <fullName evidence="8">FRG1-likedomain containing protein</fullName>
    </submittedName>
</protein>
<evidence type="ECO:0000256" key="3">
    <source>
        <dbReference type="ARBA" id="ARBA00023242"/>
    </source>
</evidence>
<dbReference type="PROSITE" id="PS50089">
    <property type="entry name" value="ZF_RING_2"/>
    <property type="match status" value="1"/>
</dbReference>
<dbReference type="Gene3D" id="2.80.10.50">
    <property type="match status" value="1"/>
</dbReference>
<dbReference type="GO" id="GO:0005730">
    <property type="term" value="C:nucleolus"/>
    <property type="evidence" value="ECO:0007669"/>
    <property type="project" value="UniProtKB-SubCell"/>
</dbReference>
<feature type="compositionally biased region" description="Basic and acidic residues" evidence="5">
    <location>
        <begin position="299"/>
        <end position="320"/>
    </location>
</feature>
<proteinExistence type="inferred from homology"/>
<reference evidence="8 9" key="1">
    <citation type="submission" date="2016-10" db="EMBL/GenBank/DDBJ databases">
        <title>Genome sequencing of Aspergillus oryzae BCC7051.</title>
        <authorList>
            <person name="Thammarongtham C."/>
            <person name="Vorapreeda T."/>
            <person name="Nookaew I."/>
            <person name="Srisuk T."/>
            <person name="Land M."/>
            <person name="Jeennor S."/>
            <person name="Laoteng K."/>
        </authorList>
    </citation>
    <scope>NUCLEOTIDE SEQUENCE [LARGE SCALE GENOMIC DNA]</scope>
    <source>
        <strain evidence="8 9">BCC7051</strain>
    </source>
</reference>
<keyword evidence="3" id="KW-0539">Nucleus</keyword>
<feature type="compositionally biased region" description="Basic and acidic residues" evidence="5">
    <location>
        <begin position="331"/>
        <end position="343"/>
    </location>
</feature>
<dbReference type="GO" id="GO:0008270">
    <property type="term" value="F:zinc ion binding"/>
    <property type="evidence" value="ECO:0007669"/>
    <property type="project" value="UniProtKB-KW"/>
</dbReference>
<keyword evidence="6" id="KW-0812">Transmembrane</keyword>
<feature type="region of interest" description="Disordered" evidence="5">
    <location>
        <begin position="430"/>
        <end position="467"/>
    </location>
</feature>
<keyword evidence="4" id="KW-0479">Metal-binding</keyword>
<dbReference type="Gene3D" id="3.30.40.10">
    <property type="entry name" value="Zinc/RING finger domain, C3HC4 (zinc finger)"/>
    <property type="match status" value="1"/>
</dbReference>
<dbReference type="InterPro" id="IPR008999">
    <property type="entry name" value="Actin-crosslinking"/>
</dbReference>
<dbReference type="eggNOG" id="KOG3962">
    <property type="taxonomic scope" value="Eukaryota"/>
</dbReference>
<dbReference type="GO" id="GO:0051015">
    <property type="term" value="F:actin filament binding"/>
    <property type="evidence" value="ECO:0007669"/>
    <property type="project" value="TreeGrafter"/>
</dbReference>
<dbReference type="Pfam" id="PF17123">
    <property type="entry name" value="zf-RING_11"/>
    <property type="match status" value="1"/>
</dbReference>
<dbReference type="InterPro" id="IPR013083">
    <property type="entry name" value="Znf_RING/FYVE/PHD"/>
</dbReference>
<evidence type="ECO:0000313" key="8">
    <source>
        <dbReference type="EMBL" id="OOO10094.1"/>
    </source>
</evidence>
<dbReference type="SMART" id="SM00184">
    <property type="entry name" value="RING"/>
    <property type="match status" value="1"/>
</dbReference>
<comment type="similarity">
    <text evidence="2">Belongs to the FRG1 family.</text>
</comment>
<dbReference type="OrthoDB" id="21204at2759"/>
<evidence type="ECO:0000256" key="4">
    <source>
        <dbReference type="PROSITE-ProRule" id="PRU00175"/>
    </source>
</evidence>
<dbReference type="InterPro" id="IPR010414">
    <property type="entry name" value="FRG1"/>
</dbReference>